<dbReference type="AlphaFoldDB" id="A0A5B7GAC8"/>
<accession>A0A5B7GAC8</accession>
<organism evidence="1 2">
    <name type="scientific">Portunus trituberculatus</name>
    <name type="common">Swimming crab</name>
    <name type="synonym">Neptunus trituberculatus</name>
    <dbReference type="NCBI Taxonomy" id="210409"/>
    <lineage>
        <taxon>Eukaryota</taxon>
        <taxon>Metazoa</taxon>
        <taxon>Ecdysozoa</taxon>
        <taxon>Arthropoda</taxon>
        <taxon>Crustacea</taxon>
        <taxon>Multicrustacea</taxon>
        <taxon>Malacostraca</taxon>
        <taxon>Eumalacostraca</taxon>
        <taxon>Eucarida</taxon>
        <taxon>Decapoda</taxon>
        <taxon>Pleocyemata</taxon>
        <taxon>Brachyura</taxon>
        <taxon>Eubrachyura</taxon>
        <taxon>Portunoidea</taxon>
        <taxon>Portunidae</taxon>
        <taxon>Portuninae</taxon>
        <taxon>Portunus</taxon>
    </lineage>
</organism>
<sequence length="120" mass="13710">MCLSCNHQSLFCTTITSKFRRGLHQNLPRHQCSEGRGNGKVKPQYQRRPVVTPFPSRAFDIHRDCQSCDCGKYQKLHRGMEEEEKEKEGKAVRILVVIVNRPDVNVSVIAIDPWPGAVHL</sequence>
<reference evidence="1 2" key="1">
    <citation type="submission" date="2019-05" db="EMBL/GenBank/DDBJ databases">
        <title>Another draft genome of Portunus trituberculatus and its Hox gene families provides insights of decapod evolution.</title>
        <authorList>
            <person name="Jeong J.-H."/>
            <person name="Song I."/>
            <person name="Kim S."/>
            <person name="Choi T."/>
            <person name="Kim D."/>
            <person name="Ryu S."/>
            <person name="Kim W."/>
        </authorList>
    </citation>
    <scope>NUCLEOTIDE SEQUENCE [LARGE SCALE GENOMIC DNA]</scope>
    <source>
        <tissue evidence="1">Muscle</tissue>
    </source>
</reference>
<gene>
    <name evidence="1" type="ORF">E2C01_051207</name>
</gene>
<dbReference type="EMBL" id="VSRR010014612">
    <property type="protein sequence ID" value="MPC57230.1"/>
    <property type="molecule type" value="Genomic_DNA"/>
</dbReference>
<evidence type="ECO:0000313" key="1">
    <source>
        <dbReference type="EMBL" id="MPC57230.1"/>
    </source>
</evidence>
<comment type="caution">
    <text evidence="1">The sequence shown here is derived from an EMBL/GenBank/DDBJ whole genome shotgun (WGS) entry which is preliminary data.</text>
</comment>
<name>A0A5B7GAC8_PORTR</name>
<evidence type="ECO:0000313" key="2">
    <source>
        <dbReference type="Proteomes" id="UP000324222"/>
    </source>
</evidence>
<keyword evidence="2" id="KW-1185">Reference proteome</keyword>
<protein>
    <submittedName>
        <fullName evidence="1">Uncharacterized protein</fullName>
    </submittedName>
</protein>
<dbReference type="Proteomes" id="UP000324222">
    <property type="component" value="Unassembled WGS sequence"/>
</dbReference>
<proteinExistence type="predicted"/>